<comment type="similarity">
    <text evidence="1">Belongs to the LytR/CpsA/Psr (LCP) family.</text>
</comment>
<dbReference type="Proteomes" id="UP000183952">
    <property type="component" value="Unassembled WGS sequence"/>
</dbReference>
<dbReference type="STRING" id="1121331.SAMN02745248_00874"/>
<evidence type="ECO:0000313" key="4">
    <source>
        <dbReference type="EMBL" id="SHJ76421.1"/>
    </source>
</evidence>
<dbReference type="InterPro" id="IPR050922">
    <property type="entry name" value="LytR/CpsA/Psr_CW_biosynth"/>
</dbReference>
<protein>
    <submittedName>
        <fullName evidence="4">Transcriptional attenuator, LytR family</fullName>
    </submittedName>
</protein>
<dbReference type="AlphaFoldDB" id="A0A1M6LZ08"/>
<proteinExistence type="inferred from homology"/>
<name>A0A1M6LZ08_9CLOT</name>
<evidence type="ECO:0000256" key="2">
    <source>
        <dbReference type="SAM" id="Phobius"/>
    </source>
</evidence>
<dbReference type="PANTHER" id="PTHR33392">
    <property type="entry name" value="POLYISOPRENYL-TEICHOIC ACID--PEPTIDOGLYCAN TEICHOIC ACID TRANSFERASE TAGU"/>
    <property type="match status" value="1"/>
</dbReference>
<keyword evidence="5" id="KW-1185">Reference proteome</keyword>
<dbReference type="OrthoDB" id="9782542at2"/>
<feature type="domain" description="Cell envelope-related transcriptional attenuator" evidence="3">
    <location>
        <begin position="96"/>
        <end position="261"/>
    </location>
</feature>
<evidence type="ECO:0000256" key="1">
    <source>
        <dbReference type="ARBA" id="ARBA00006068"/>
    </source>
</evidence>
<keyword evidence="2" id="KW-1133">Transmembrane helix</keyword>
<dbReference type="RefSeq" id="WP_084672043.1">
    <property type="nucleotide sequence ID" value="NZ_FRAD01000006.1"/>
</dbReference>
<evidence type="ECO:0000313" key="5">
    <source>
        <dbReference type="Proteomes" id="UP000183952"/>
    </source>
</evidence>
<dbReference type="Gene3D" id="3.40.630.190">
    <property type="entry name" value="LCP protein"/>
    <property type="match status" value="1"/>
</dbReference>
<dbReference type="InterPro" id="IPR004474">
    <property type="entry name" value="LytR_CpsA_psr"/>
</dbReference>
<accession>A0A1M6LZ08</accession>
<organism evidence="4 5">
    <name type="scientific">Hathewaya proteolytica DSM 3090</name>
    <dbReference type="NCBI Taxonomy" id="1121331"/>
    <lineage>
        <taxon>Bacteria</taxon>
        <taxon>Bacillati</taxon>
        <taxon>Bacillota</taxon>
        <taxon>Clostridia</taxon>
        <taxon>Eubacteriales</taxon>
        <taxon>Clostridiaceae</taxon>
        <taxon>Hathewaya</taxon>
    </lineage>
</organism>
<dbReference type="PANTHER" id="PTHR33392:SF6">
    <property type="entry name" value="POLYISOPRENYL-TEICHOIC ACID--PEPTIDOGLYCAN TEICHOIC ACID TRANSFERASE TAGU"/>
    <property type="match status" value="1"/>
</dbReference>
<keyword evidence="2" id="KW-0812">Transmembrane</keyword>
<sequence>MNRRERAAVIRKKKKKKRRILKAFLILLSITILCMFIVAGVVLFMASRADKKKINPLVPEQNKTVAQEYKNKDIDVYNIALFGLDSRYVNDADDPRSDAIMVVTIDKGRNEIKLSSIIRDTYVEIPGRKGMDKINHAYHFGLLESKEKGPELAVSTINHNFGLTIEDYAAVNFYALRKIIDSIGGLDIELTKDEIENLNEHIRSTAEYEGIKPQYMYKTGKQHLNGLQCVAYCRIRYANGGDYKRSERQRVVLEKMMRKIASMGKGKMLSLINEFLPQIETSLDATEIIGLGMDVMSMDLGKIEQQQFPESWHIDYEEIDRLEKEKRVYYCVCDLKATKKSMLEYIYEDKKPRDPNKKSN</sequence>
<dbReference type="Pfam" id="PF03816">
    <property type="entry name" value="LytR_cpsA_psr"/>
    <property type="match status" value="1"/>
</dbReference>
<gene>
    <name evidence="4" type="ORF">SAMN02745248_00874</name>
</gene>
<dbReference type="EMBL" id="FRAD01000006">
    <property type="protein sequence ID" value="SHJ76421.1"/>
    <property type="molecule type" value="Genomic_DNA"/>
</dbReference>
<evidence type="ECO:0000259" key="3">
    <source>
        <dbReference type="Pfam" id="PF03816"/>
    </source>
</evidence>
<feature type="transmembrane region" description="Helical" evidence="2">
    <location>
        <begin position="20"/>
        <end position="46"/>
    </location>
</feature>
<reference evidence="4 5" key="1">
    <citation type="submission" date="2016-11" db="EMBL/GenBank/DDBJ databases">
        <authorList>
            <person name="Jaros S."/>
            <person name="Januszkiewicz K."/>
            <person name="Wedrychowicz H."/>
        </authorList>
    </citation>
    <scope>NUCLEOTIDE SEQUENCE [LARGE SCALE GENOMIC DNA]</scope>
    <source>
        <strain evidence="4 5">DSM 3090</strain>
    </source>
</reference>
<dbReference type="NCBIfam" id="TIGR00350">
    <property type="entry name" value="lytR_cpsA_psr"/>
    <property type="match status" value="1"/>
</dbReference>
<keyword evidence="2" id="KW-0472">Membrane</keyword>